<feature type="region of interest" description="Disordered" evidence="1">
    <location>
        <begin position="39"/>
        <end position="88"/>
    </location>
</feature>
<comment type="caution">
    <text evidence="2">The sequence shown here is derived from an EMBL/GenBank/DDBJ whole genome shotgun (WGS) entry which is preliminary data.</text>
</comment>
<evidence type="ECO:0000313" key="2">
    <source>
        <dbReference type="EMBL" id="PWA81429.1"/>
    </source>
</evidence>
<dbReference type="EMBL" id="PKPP01001592">
    <property type="protein sequence ID" value="PWA81429.1"/>
    <property type="molecule type" value="Genomic_DNA"/>
</dbReference>
<feature type="region of interest" description="Disordered" evidence="1">
    <location>
        <begin position="105"/>
        <end position="169"/>
    </location>
</feature>
<organism evidence="2 3">
    <name type="scientific">Artemisia annua</name>
    <name type="common">Sweet wormwood</name>
    <dbReference type="NCBI Taxonomy" id="35608"/>
    <lineage>
        <taxon>Eukaryota</taxon>
        <taxon>Viridiplantae</taxon>
        <taxon>Streptophyta</taxon>
        <taxon>Embryophyta</taxon>
        <taxon>Tracheophyta</taxon>
        <taxon>Spermatophyta</taxon>
        <taxon>Magnoliopsida</taxon>
        <taxon>eudicotyledons</taxon>
        <taxon>Gunneridae</taxon>
        <taxon>Pentapetalae</taxon>
        <taxon>asterids</taxon>
        <taxon>campanulids</taxon>
        <taxon>Asterales</taxon>
        <taxon>Asteraceae</taxon>
        <taxon>Asteroideae</taxon>
        <taxon>Anthemideae</taxon>
        <taxon>Artemisiinae</taxon>
        <taxon>Artemisia</taxon>
    </lineage>
</organism>
<feature type="compositionally biased region" description="Low complexity" evidence="1">
    <location>
        <begin position="107"/>
        <end position="117"/>
    </location>
</feature>
<dbReference type="AlphaFoldDB" id="A0A2U1P6R4"/>
<gene>
    <name evidence="2" type="ORF">CTI12_AA187380</name>
</gene>
<name>A0A2U1P6R4_ARTAN</name>
<proteinExistence type="predicted"/>
<sequence length="246" mass="26709">MTQNNANNVYDNKNDTRKSITHTLTSDQYQRLMSLLSGTGDTSKAHASVAENESCQNNLRPDEPNDDKKSSIDSNIKSIPETSTHKPSVVTINDAVSVDEHLHNAETVDTTDTADVDSNLPVETSDTADTANADNASDTSSRKDTVNSEYATETTVSDGIQSTSNVDDEYNSEGEELDMFGKMFETPEPAGAQTVRRTSRMTALPSKYKDYVLNKNLNFCKCLGLLNVFQDNSGEQVTDDGGVSGS</sequence>
<feature type="compositionally biased region" description="Basic and acidic residues" evidence="1">
    <location>
        <begin position="60"/>
        <end position="71"/>
    </location>
</feature>
<keyword evidence="3" id="KW-1185">Reference proteome</keyword>
<evidence type="ECO:0000313" key="3">
    <source>
        <dbReference type="Proteomes" id="UP000245207"/>
    </source>
</evidence>
<accession>A0A2U1P6R4</accession>
<feature type="compositionally biased region" description="Polar residues" evidence="1">
    <location>
        <begin position="147"/>
        <end position="165"/>
    </location>
</feature>
<feature type="region of interest" description="Disordered" evidence="1">
    <location>
        <begin position="1"/>
        <end position="24"/>
    </location>
</feature>
<feature type="compositionally biased region" description="Low complexity" evidence="1">
    <location>
        <begin position="124"/>
        <end position="139"/>
    </location>
</feature>
<feature type="compositionally biased region" description="Low complexity" evidence="1">
    <location>
        <begin position="1"/>
        <end position="11"/>
    </location>
</feature>
<dbReference type="Proteomes" id="UP000245207">
    <property type="component" value="Unassembled WGS sequence"/>
</dbReference>
<protein>
    <submittedName>
        <fullName evidence="2">Uncharacterized protein</fullName>
    </submittedName>
</protein>
<evidence type="ECO:0000256" key="1">
    <source>
        <dbReference type="SAM" id="MobiDB-lite"/>
    </source>
</evidence>
<reference evidence="2 3" key="1">
    <citation type="journal article" date="2018" name="Mol. Plant">
        <title>The genome of Artemisia annua provides insight into the evolution of Asteraceae family and artemisinin biosynthesis.</title>
        <authorList>
            <person name="Shen Q."/>
            <person name="Zhang L."/>
            <person name="Liao Z."/>
            <person name="Wang S."/>
            <person name="Yan T."/>
            <person name="Shi P."/>
            <person name="Liu M."/>
            <person name="Fu X."/>
            <person name="Pan Q."/>
            <person name="Wang Y."/>
            <person name="Lv Z."/>
            <person name="Lu X."/>
            <person name="Zhang F."/>
            <person name="Jiang W."/>
            <person name="Ma Y."/>
            <person name="Chen M."/>
            <person name="Hao X."/>
            <person name="Li L."/>
            <person name="Tang Y."/>
            <person name="Lv G."/>
            <person name="Zhou Y."/>
            <person name="Sun X."/>
            <person name="Brodelius P.E."/>
            <person name="Rose J.K.C."/>
            <person name="Tang K."/>
        </authorList>
    </citation>
    <scope>NUCLEOTIDE SEQUENCE [LARGE SCALE GENOMIC DNA]</scope>
    <source>
        <strain evidence="3">cv. Huhao1</strain>
        <tissue evidence="2">Leaf</tissue>
    </source>
</reference>